<dbReference type="Gene3D" id="3.40.50.720">
    <property type="entry name" value="NAD(P)-binding Rossmann-like Domain"/>
    <property type="match status" value="2"/>
</dbReference>
<evidence type="ECO:0000256" key="5">
    <source>
        <dbReference type="PIRNR" id="PIRNR039099"/>
    </source>
</evidence>
<dbReference type="AlphaFoldDB" id="A0A131XSV5"/>
<sequence length="535" mass="59629">MKTRTLEAEKLKKYDRQLRLWGDHGQAALEAGHVCLINATATGTEVLKSVALAGIGAFTIVDGNQVTAEDVGNNFFLDKDSIGKPRAQTATKLLLELNPDVQGDFVDETPEHLLEHNPRFFSKFSVVVATGLKEKTLLDLSAKLWDAGVPLLVCRSYGMIGYMRLQVKEHPVVETHPDNALDDLRLDRPFPALRALVDATQMETLGDRDHSHTPYVVLLLKALDQWRALNGDRLPTTSAEKEELRTLIKRGVRVTKNGAVDGEENFEEAVRAVNKSLCPTRVPPHVSRLFQDPACLDLGSESGPFWILLRALKDFVDNEGGGLLPVRGTLPDMTADTARYIQLLGVYHEESEKDVLAVYTRVQQLLTNLGKPQDFVTEADVRLLCKNAHSLHLLRGRSIKQEHSPGEAKVHDILTNLDSPDSEMVYYVMLRAVDRFYNEYNRYPGFFEDQLETDISKLKTSLCHLLQDWASGPVAKDDYVHEMCRYGAAEIHTVAAFIGGCGAQEVIKLVTGQYVPLDNTFIFNAMASTSETFTL</sequence>
<comment type="similarity">
    <text evidence="2 5">Belongs to the ubiquitin-activating E1 family. ULA1 subfamily.</text>
</comment>
<dbReference type="InterPro" id="IPR000594">
    <property type="entry name" value="ThiF_NAD_FAD-bd"/>
</dbReference>
<evidence type="ECO:0000256" key="1">
    <source>
        <dbReference type="ARBA" id="ARBA00005032"/>
    </source>
</evidence>
<organism evidence="7">
    <name type="scientific">Ixodes ricinus</name>
    <name type="common">Common tick</name>
    <name type="synonym">Acarus ricinus</name>
    <dbReference type="NCBI Taxonomy" id="34613"/>
    <lineage>
        <taxon>Eukaryota</taxon>
        <taxon>Metazoa</taxon>
        <taxon>Ecdysozoa</taxon>
        <taxon>Arthropoda</taxon>
        <taxon>Chelicerata</taxon>
        <taxon>Arachnida</taxon>
        <taxon>Acari</taxon>
        <taxon>Parasitiformes</taxon>
        <taxon>Ixodida</taxon>
        <taxon>Ixodoidea</taxon>
        <taxon>Ixodidae</taxon>
        <taxon>Ixodinae</taxon>
        <taxon>Ixodes</taxon>
    </lineage>
</organism>
<dbReference type="GO" id="GO:0005737">
    <property type="term" value="C:cytoplasm"/>
    <property type="evidence" value="ECO:0007669"/>
    <property type="project" value="TreeGrafter"/>
</dbReference>
<evidence type="ECO:0000313" key="7">
    <source>
        <dbReference type="EMBL" id="JAP69308.1"/>
    </source>
</evidence>
<dbReference type="PANTHER" id="PTHR10953">
    <property type="entry name" value="UBIQUITIN-ACTIVATING ENZYME E1"/>
    <property type="match status" value="1"/>
</dbReference>
<accession>A0A131XSV5</accession>
<protein>
    <recommendedName>
        <fullName evidence="3 5">NEDD8-activating enzyme E1 regulatory subunit</fullName>
    </recommendedName>
</protein>
<feature type="domain" description="THIF-type NAD/FAD binding fold" evidence="6">
    <location>
        <begin position="14"/>
        <end position="531"/>
    </location>
</feature>
<dbReference type="SUPFAM" id="SSF69572">
    <property type="entry name" value="Activating enzymes of the ubiquitin-like proteins"/>
    <property type="match status" value="1"/>
</dbReference>
<reference evidence="7" key="1">
    <citation type="submission" date="2016-02" db="EMBL/GenBank/DDBJ databases">
        <title>RNAseq analyses of the midgut from blood- or serum-fed Ixodes ricinus ticks.</title>
        <authorList>
            <person name="Perner J."/>
            <person name="Provaznik J."/>
            <person name="Schrenkova J."/>
            <person name="Urbanova V."/>
            <person name="Ribeiro J.M."/>
            <person name="Kopacek P."/>
        </authorList>
    </citation>
    <scope>NUCLEOTIDE SEQUENCE</scope>
    <source>
        <tissue evidence="7">Gut</tissue>
    </source>
</reference>
<dbReference type="UniPathway" id="UPA00885"/>
<dbReference type="FunFam" id="3.40.50.720:FF:000263">
    <property type="entry name" value="NEDD8-activating enzyme E1 regulatory subunit"/>
    <property type="match status" value="1"/>
</dbReference>
<evidence type="ECO:0000256" key="2">
    <source>
        <dbReference type="ARBA" id="ARBA00006868"/>
    </source>
</evidence>
<dbReference type="EMBL" id="GEFM01006488">
    <property type="protein sequence ID" value="JAP69308.1"/>
    <property type="molecule type" value="mRNA"/>
</dbReference>
<dbReference type="GO" id="GO:0019781">
    <property type="term" value="F:NEDD8 activating enzyme activity"/>
    <property type="evidence" value="ECO:0007669"/>
    <property type="project" value="UniProtKB-UniRule"/>
</dbReference>
<evidence type="ECO:0000256" key="3">
    <source>
        <dbReference type="ARBA" id="ARBA00015407"/>
    </source>
</evidence>
<dbReference type="InterPro" id="IPR035985">
    <property type="entry name" value="Ubiquitin-activating_enz"/>
</dbReference>
<dbReference type="InterPro" id="IPR045886">
    <property type="entry name" value="ThiF/MoeB/HesA"/>
</dbReference>
<dbReference type="CDD" id="cd01493">
    <property type="entry name" value="APPBP1_RUB"/>
    <property type="match status" value="1"/>
</dbReference>
<evidence type="ECO:0000259" key="6">
    <source>
        <dbReference type="Pfam" id="PF00899"/>
    </source>
</evidence>
<dbReference type="PANTHER" id="PTHR10953:SF29">
    <property type="entry name" value="NEDD8-ACTIVATING ENZYME E1 REGULATORY SUBUNIT"/>
    <property type="match status" value="1"/>
</dbReference>
<proteinExistence type="evidence at transcript level"/>
<keyword evidence="4 5" id="KW-0833">Ubl conjugation pathway</keyword>
<dbReference type="InterPro" id="IPR030667">
    <property type="entry name" value="APP-BP1"/>
</dbReference>
<dbReference type="FunFam" id="3.40.50.720:FF:000187">
    <property type="entry name" value="NEDD8-activating enzyme E1 regulatory subunit"/>
    <property type="match status" value="1"/>
</dbReference>
<dbReference type="Pfam" id="PF00899">
    <property type="entry name" value="ThiF"/>
    <property type="match status" value="1"/>
</dbReference>
<dbReference type="GO" id="GO:0045116">
    <property type="term" value="P:protein neddylation"/>
    <property type="evidence" value="ECO:0007669"/>
    <property type="project" value="UniProtKB-UniRule"/>
</dbReference>
<comment type="pathway">
    <text evidence="1 5">Protein modification; protein neddylation.</text>
</comment>
<name>A0A131XSV5_IXORI</name>
<evidence type="ECO:0000256" key="4">
    <source>
        <dbReference type="ARBA" id="ARBA00022786"/>
    </source>
</evidence>
<dbReference type="PIRSF" id="PIRSF039099">
    <property type="entry name" value="APP-BP1"/>
    <property type="match status" value="1"/>
</dbReference>